<evidence type="ECO:0000256" key="1">
    <source>
        <dbReference type="SAM" id="Phobius"/>
    </source>
</evidence>
<dbReference type="EMBL" id="JAFNAA010000001">
    <property type="protein sequence ID" value="MBO1106680.1"/>
    <property type="molecule type" value="Genomic_DNA"/>
</dbReference>
<protein>
    <submittedName>
        <fullName evidence="2">Uncharacterized protein</fullName>
    </submittedName>
</protein>
<dbReference type="Proteomes" id="UP000664658">
    <property type="component" value="Unassembled WGS sequence"/>
</dbReference>
<name>A0A8I1W3P2_PLESH</name>
<evidence type="ECO:0000313" key="3">
    <source>
        <dbReference type="Proteomes" id="UP000664658"/>
    </source>
</evidence>
<accession>A0A8I1W3P2</accession>
<gene>
    <name evidence="2" type="ORF">J2R62_00335</name>
</gene>
<dbReference type="AlphaFoldDB" id="A0A8I1W3P2"/>
<proteinExistence type="predicted"/>
<reference evidence="2" key="1">
    <citation type="submission" date="2021-03" db="EMBL/GenBank/DDBJ databases">
        <title>Plesiomonas shigelloides zfcc0051, isolated from zebrafish feces.</title>
        <authorList>
            <person name="Vanderhoek Z."/>
            <person name="Gaulke C."/>
        </authorList>
    </citation>
    <scope>NUCLEOTIDE SEQUENCE</scope>
    <source>
        <strain evidence="2">Zfcc0051</strain>
    </source>
</reference>
<feature type="transmembrane region" description="Helical" evidence="1">
    <location>
        <begin position="20"/>
        <end position="40"/>
    </location>
</feature>
<comment type="caution">
    <text evidence="2">The sequence shown here is derived from an EMBL/GenBank/DDBJ whole genome shotgun (WGS) entry which is preliminary data.</text>
</comment>
<evidence type="ECO:0000313" key="2">
    <source>
        <dbReference type="EMBL" id="MBO1106680.1"/>
    </source>
</evidence>
<sequence>MEQHGQSSPIGRLTYARKLIYAALAYTQRGYFLFIVVVVADLKEKRCFFILIMCGASILNG</sequence>
<keyword evidence="1" id="KW-1133">Transmembrane helix</keyword>
<organism evidence="2 3">
    <name type="scientific">Plesiomonas shigelloides</name>
    <name type="common">Aeromonas shigelloides</name>
    <dbReference type="NCBI Taxonomy" id="703"/>
    <lineage>
        <taxon>Bacteria</taxon>
        <taxon>Pseudomonadati</taxon>
        <taxon>Pseudomonadota</taxon>
        <taxon>Gammaproteobacteria</taxon>
        <taxon>Enterobacterales</taxon>
        <taxon>Enterobacteriaceae</taxon>
        <taxon>Plesiomonas</taxon>
    </lineage>
</organism>
<keyword evidence="1" id="KW-0812">Transmembrane</keyword>
<dbReference type="RefSeq" id="WP_146752680.1">
    <property type="nucleotide sequence ID" value="NZ_JAFNAA010000001.1"/>
</dbReference>
<keyword evidence="1" id="KW-0472">Membrane</keyword>